<dbReference type="PROSITE" id="PS50850">
    <property type="entry name" value="MFS"/>
    <property type="match status" value="1"/>
</dbReference>
<evidence type="ECO:0000256" key="3">
    <source>
        <dbReference type="ARBA" id="ARBA00022692"/>
    </source>
</evidence>
<dbReference type="HOGENOM" id="CLU_001265_10_13_9"/>
<evidence type="ECO:0000259" key="7">
    <source>
        <dbReference type="PROSITE" id="PS50850"/>
    </source>
</evidence>
<dbReference type="PANTHER" id="PTHR23531">
    <property type="entry name" value="QUINOLENE RESISTANCE PROTEIN NORA"/>
    <property type="match status" value="1"/>
</dbReference>
<keyword evidence="2" id="KW-0813">Transport</keyword>
<keyword evidence="5 6" id="KW-0472">Membrane</keyword>
<gene>
    <name evidence="8" type="ORF">PRIO_5060</name>
</gene>
<comment type="subcellular location">
    <subcellularLocation>
        <location evidence="1">Cell membrane</location>
        <topology evidence="1">Multi-pass membrane protein</topology>
    </subcellularLocation>
</comment>
<dbReference type="KEGG" id="pri:PRIO_5060"/>
<organism evidence="8 9">
    <name type="scientific">Paenibacillus riograndensis SBR5</name>
    <dbReference type="NCBI Taxonomy" id="1073571"/>
    <lineage>
        <taxon>Bacteria</taxon>
        <taxon>Bacillati</taxon>
        <taxon>Bacillota</taxon>
        <taxon>Bacilli</taxon>
        <taxon>Bacillales</taxon>
        <taxon>Paenibacillaceae</taxon>
        <taxon>Paenibacillus</taxon>
        <taxon>Paenibacillus sonchi group</taxon>
    </lineage>
</organism>
<feature type="domain" description="Major facilitator superfamily (MFS) profile" evidence="7">
    <location>
        <begin position="15"/>
        <end position="393"/>
    </location>
</feature>
<feature type="transmembrane region" description="Helical" evidence="6">
    <location>
        <begin position="370"/>
        <end position="388"/>
    </location>
</feature>
<dbReference type="Proteomes" id="UP000033163">
    <property type="component" value="Chromosome I"/>
</dbReference>
<dbReference type="InterPro" id="IPR011701">
    <property type="entry name" value="MFS"/>
</dbReference>
<dbReference type="Gene3D" id="1.20.1250.20">
    <property type="entry name" value="MFS general substrate transporter like domains"/>
    <property type="match status" value="1"/>
</dbReference>
<dbReference type="InterPro" id="IPR020846">
    <property type="entry name" value="MFS_dom"/>
</dbReference>
<feature type="transmembrane region" description="Helical" evidence="6">
    <location>
        <begin position="141"/>
        <end position="162"/>
    </location>
</feature>
<feature type="transmembrane region" description="Helical" evidence="6">
    <location>
        <begin position="303"/>
        <end position="326"/>
    </location>
</feature>
<feature type="transmembrane region" description="Helical" evidence="6">
    <location>
        <begin position="16"/>
        <end position="40"/>
    </location>
</feature>
<dbReference type="EMBL" id="LN831776">
    <property type="protein sequence ID" value="CQR57462.1"/>
    <property type="molecule type" value="Genomic_DNA"/>
</dbReference>
<proteinExistence type="predicted"/>
<evidence type="ECO:0000256" key="6">
    <source>
        <dbReference type="SAM" id="Phobius"/>
    </source>
</evidence>
<dbReference type="InterPro" id="IPR036259">
    <property type="entry name" value="MFS_trans_sf"/>
</dbReference>
<dbReference type="PANTHER" id="PTHR23531:SF2">
    <property type="entry name" value="PERMEASE"/>
    <property type="match status" value="1"/>
</dbReference>
<protein>
    <submittedName>
        <fullName evidence="8">Major facilitator superfamily MFS_1</fullName>
    </submittedName>
</protein>
<dbReference type="Pfam" id="PF07690">
    <property type="entry name" value="MFS_1"/>
    <property type="match status" value="1"/>
</dbReference>
<reference evidence="9" key="1">
    <citation type="submission" date="2015-03" db="EMBL/GenBank/DDBJ databases">
        <authorList>
            <person name="Wibberg D."/>
        </authorList>
    </citation>
    <scope>NUCLEOTIDE SEQUENCE [LARGE SCALE GENOMIC DNA]</scope>
</reference>
<sequence length="404" mass="44345">MGGQFLRKVKIWTKDFSFISATMFFVSMTFYLLMTMIPIYSMESFNASQGQAGLAAGIFIIGALVSRPLTGRYMEVIGRRKILLGSLILFFLAILLYFFVYDLNMLLVVRFVHGVIFGVATTAIPTVIMGMIPRERRGEGVGYFTLSGTMASAIGPFLGLVIREQANFTTMFVVCAVFYVISIIVTAFADIPEVVMTKEQLEVVKGFRLQDFFEKTAMPVSIVMLFVGMAYASILAFINSYALSLSLMDAAAFFFVIYSAFIIISRLFTGRLLDNRGDNIVMYPALLSFVLSLVLISKAGDSFTFLLAGAFAGLGFGTIMSCAQVIAANNSPQHRMGIATSTFFFCADLGVGAGSFFAGEIVSMTGFRDMYMVMAIIVALSILLYYILHGRKTASDKHSAPGRR</sequence>
<dbReference type="PATRIC" id="fig|1073571.4.peg.5436"/>
<evidence type="ECO:0000256" key="5">
    <source>
        <dbReference type="ARBA" id="ARBA00023136"/>
    </source>
</evidence>
<feature type="transmembrane region" description="Helical" evidence="6">
    <location>
        <begin position="338"/>
        <end position="358"/>
    </location>
</feature>
<feature type="transmembrane region" description="Helical" evidence="6">
    <location>
        <begin position="280"/>
        <end position="297"/>
    </location>
</feature>
<dbReference type="AlphaFoldDB" id="A0A0E4HE46"/>
<feature type="transmembrane region" description="Helical" evidence="6">
    <location>
        <begin position="250"/>
        <end position="268"/>
    </location>
</feature>
<feature type="transmembrane region" description="Helical" evidence="6">
    <location>
        <begin position="52"/>
        <end position="70"/>
    </location>
</feature>
<evidence type="ECO:0000313" key="9">
    <source>
        <dbReference type="Proteomes" id="UP000033163"/>
    </source>
</evidence>
<evidence type="ECO:0000256" key="4">
    <source>
        <dbReference type="ARBA" id="ARBA00022989"/>
    </source>
</evidence>
<evidence type="ECO:0000256" key="1">
    <source>
        <dbReference type="ARBA" id="ARBA00004651"/>
    </source>
</evidence>
<dbReference type="GO" id="GO:0022857">
    <property type="term" value="F:transmembrane transporter activity"/>
    <property type="evidence" value="ECO:0007669"/>
    <property type="project" value="InterPro"/>
</dbReference>
<evidence type="ECO:0000313" key="8">
    <source>
        <dbReference type="EMBL" id="CQR57462.1"/>
    </source>
</evidence>
<feature type="transmembrane region" description="Helical" evidence="6">
    <location>
        <begin position="107"/>
        <end position="129"/>
    </location>
</feature>
<feature type="transmembrane region" description="Helical" evidence="6">
    <location>
        <begin position="217"/>
        <end position="238"/>
    </location>
</feature>
<evidence type="ECO:0000256" key="2">
    <source>
        <dbReference type="ARBA" id="ARBA00022448"/>
    </source>
</evidence>
<dbReference type="PROSITE" id="PS00216">
    <property type="entry name" value="SUGAR_TRANSPORT_1"/>
    <property type="match status" value="1"/>
</dbReference>
<feature type="transmembrane region" description="Helical" evidence="6">
    <location>
        <begin position="82"/>
        <end position="101"/>
    </location>
</feature>
<keyword evidence="3 6" id="KW-0812">Transmembrane</keyword>
<dbReference type="GO" id="GO:0005886">
    <property type="term" value="C:plasma membrane"/>
    <property type="evidence" value="ECO:0007669"/>
    <property type="project" value="UniProtKB-SubCell"/>
</dbReference>
<dbReference type="InterPro" id="IPR005829">
    <property type="entry name" value="Sugar_transporter_CS"/>
</dbReference>
<accession>A0A0E4HE46</accession>
<keyword evidence="4 6" id="KW-1133">Transmembrane helix</keyword>
<dbReference type="CDD" id="cd17489">
    <property type="entry name" value="MFS_YfcJ_like"/>
    <property type="match status" value="1"/>
</dbReference>
<name>A0A0E4HE46_9BACL</name>
<feature type="transmembrane region" description="Helical" evidence="6">
    <location>
        <begin position="168"/>
        <end position="189"/>
    </location>
</feature>
<dbReference type="SUPFAM" id="SSF103473">
    <property type="entry name" value="MFS general substrate transporter"/>
    <property type="match status" value="1"/>
</dbReference>
<dbReference type="InterPro" id="IPR052714">
    <property type="entry name" value="MFS_Exporter"/>
</dbReference>